<dbReference type="Gene3D" id="3.40.50.11900">
    <property type="match status" value="1"/>
</dbReference>
<organism evidence="1 2">
    <name type="scientific">Clostridium polyendosporum</name>
    <dbReference type="NCBI Taxonomy" id="69208"/>
    <lineage>
        <taxon>Bacteria</taxon>
        <taxon>Bacillati</taxon>
        <taxon>Bacillota</taxon>
        <taxon>Clostridia</taxon>
        <taxon>Eubacteriales</taxon>
        <taxon>Clostridiaceae</taxon>
        <taxon>Clostridium</taxon>
    </lineage>
</organism>
<reference evidence="1" key="1">
    <citation type="submission" date="2021-03" db="EMBL/GenBank/DDBJ databases">
        <title>Taxonomic study of Clostridium polyendosporum from meadow-gley soil under rice.</title>
        <authorList>
            <person name="Kobayashi H."/>
            <person name="Tanizawa Y."/>
            <person name="Yagura M."/>
        </authorList>
    </citation>
    <scope>NUCLEOTIDE SEQUENCE</scope>
    <source>
        <strain evidence="1">JCM 30710</strain>
    </source>
</reference>
<dbReference type="InterPro" id="IPR010327">
    <property type="entry name" value="FldB/FldC_alpha/beta"/>
</dbReference>
<name>A0A919VND2_9CLOT</name>
<dbReference type="EMBL" id="BOPZ01000037">
    <property type="protein sequence ID" value="GIM30438.1"/>
    <property type="molecule type" value="Genomic_DNA"/>
</dbReference>
<dbReference type="Pfam" id="PF06050">
    <property type="entry name" value="HGD-D"/>
    <property type="match status" value="1"/>
</dbReference>
<evidence type="ECO:0000313" key="1">
    <source>
        <dbReference type="EMBL" id="GIM30438.1"/>
    </source>
</evidence>
<dbReference type="RefSeq" id="WP_212905103.1">
    <property type="nucleotide sequence ID" value="NZ_BOPZ01000037.1"/>
</dbReference>
<dbReference type="Proteomes" id="UP000679179">
    <property type="component" value="Unassembled WGS sequence"/>
</dbReference>
<evidence type="ECO:0008006" key="3">
    <source>
        <dbReference type="Google" id="ProtNLM"/>
    </source>
</evidence>
<gene>
    <name evidence="1" type="ORF">CPJCM30710_31040</name>
</gene>
<dbReference type="AlphaFoldDB" id="A0A919VND2"/>
<comment type="caution">
    <text evidence="1">The sequence shown here is derived from an EMBL/GenBank/DDBJ whole genome shotgun (WGS) entry which is preliminary data.</text>
</comment>
<dbReference type="InterPro" id="IPR051805">
    <property type="entry name" value="Dehydratase_Activator_Redct"/>
</dbReference>
<evidence type="ECO:0000313" key="2">
    <source>
        <dbReference type="Proteomes" id="UP000679179"/>
    </source>
</evidence>
<sequence length="363" mass="42136">MTSKEKIISFPHMGNYYIAIEFLIKHTLNMKILTPPPITKKTLELGSKYSPDFVCVPFKYNLGNYIEALEKGANFLVQAGGGCRFGYYGEIQEQILRDLGYDFEFISILNAEDMNPFSVYGIFKKLNQKLSFTKFTYYFALTLKIAEIIDKIEEYIRENIGFEVKEGSFEQLQKDFLNRLKTVKGFRDIDKIYKKYNILFRNIEINKPKNPIKVGVVGELYVVMEPFSNYFIEKELAKKGIQITRFITVTYLFKNHPKEKELIKFSGKYLKYAIGADGTDSVARTKQLAEAGYDGVIHVKPFGCTPEVNAMPMLQNISNDYKMPVLYFSFDSQTSETGIKTRLEAFYDMLLMKREKQKWKKVI</sequence>
<accession>A0A919VND2</accession>
<protein>
    <recommendedName>
        <fullName evidence="3">Nucleotide-binding protein, sugar kinase/HSP70/actin superfamily</fullName>
    </recommendedName>
</protein>
<proteinExistence type="predicted"/>
<keyword evidence="2" id="KW-1185">Reference proteome</keyword>
<dbReference type="PANTHER" id="PTHR32329">
    <property type="entry name" value="BIFUNCTIONAL PROTEIN [INCLUDES 2-HYDROXYACYL-COA DEHYDRATASE (N-TER) AND ITS ACTIVATOR DOMAIN (C_TERM)-RELATED"/>
    <property type="match status" value="1"/>
</dbReference>
<dbReference type="PANTHER" id="PTHR32329:SF2">
    <property type="entry name" value="BIFUNCTIONAL PROTEIN [INCLUDES 2-HYDROXYACYL-COA DEHYDRATASE (N-TER) AND ITS ACTIVATOR DOMAIN (C_TERM)"/>
    <property type="match status" value="1"/>
</dbReference>